<evidence type="ECO:0000313" key="1">
    <source>
        <dbReference type="EMBL" id="SNY99819.1"/>
    </source>
</evidence>
<organism evidence="1 2">
    <name type="scientific">Flagellimonas pacifica</name>
    <dbReference type="NCBI Taxonomy" id="1247520"/>
    <lineage>
        <taxon>Bacteria</taxon>
        <taxon>Pseudomonadati</taxon>
        <taxon>Bacteroidota</taxon>
        <taxon>Flavobacteriia</taxon>
        <taxon>Flavobacteriales</taxon>
        <taxon>Flavobacteriaceae</taxon>
        <taxon>Flagellimonas</taxon>
    </lineage>
</organism>
<name>A0A285MRK7_9FLAO</name>
<accession>A0A285MRK7</accession>
<dbReference type="Proteomes" id="UP000219048">
    <property type="component" value="Unassembled WGS sequence"/>
</dbReference>
<dbReference type="AlphaFoldDB" id="A0A285MRK7"/>
<sequence length="100" mass="11319">MPEFKKFFGFFLFAALMLVKISALHVYTHDDTDVDAVENCTICDIALENQNSDFQLDNDTLKISAQEISQEAIGISADQQLKPIRFNFLLFSRPPPFSVS</sequence>
<keyword evidence="2" id="KW-1185">Reference proteome</keyword>
<proteinExistence type="predicted"/>
<reference evidence="2" key="1">
    <citation type="submission" date="2017-09" db="EMBL/GenBank/DDBJ databases">
        <authorList>
            <person name="Varghese N."/>
            <person name="Submissions S."/>
        </authorList>
    </citation>
    <scope>NUCLEOTIDE SEQUENCE [LARGE SCALE GENOMIC DNA]</scope>
    <source>
        <strain evidence="2">DSM 25885</strain>
    </source>
</reference>
<evidence type="ECO:0000313" key="2">
    <source>
        <dbReference type="Proteomes" id="UP000219048"/>
    </source>
</evidence>
<dbReference type="EMBL" id="OBEH01000002">
    <property type="protein sequence ID" value="SNY99819.1"/>
    <property type="molecule type" value="Genomic_DNA"/>
</dbReference>
<dbReference type="OrthoDB" id="1179540at2"/>
<dbReference type="RefSeq" id="WP_097045287.1">
    <property type="nucleotide sequence ID" value="NZ_OBEH01000002.1"/>
</dbReference>
<gene>
    <name evidence="1" type="ORF">SAMN06265377_1633</name>
</gene>
<protein>
    <submittedName>
        <fullName evidence="1">Uncharacterized protein</fullName>
    </submittedName>
</protein>